<evidence type="ECO:0000313" key="3">
    <source>
        <dbReference type="Proteomes" id="UP000707356"/>
    </source>
</evidence>
<organism evidence="2 3">
    <name type="scientific">Pegethrix bostrychoides GSE-TBD4-15B</name>
    <dbReference type="NCBI Taxonomy" id="2839662"/>
    <lineage>
        <taxon>Bacteria</taxon>
        <taxon>Bacillati</taxon>
        <taxon>Cyanobacteriota</taxon>
        <taxon>Cyanophyceae</taxon>
        <taxon>Oculatellales</taxon>
        <taxon>Oculatellaceae</taxon>
        <taxon>Pegethrix</taxon>
    </lineage>
</organism>
<dbReference type="Gene3D" id="3.10.450.50">
    <property type="match status" value="1"/>
</dbReference>
<accession>A0A951PB80</accession>
<dbReference type="AlphaFoldDB" id="A0A951PB80"/>
<comment type="caution">
    <text evidence="2">The sequence shown here is derived from an EMBL/GenBank/DDBJ whole genome shotgun (WGS) entry which is preliminary data.</text>
</comment>
<gene>
    <name evidence="2" type="ORF">KME07_10310</name>
</gene>
<dbReference type="GO" id="GO:0016853">
    <property type="term" value="F:isomerase activity"/>
    <property type="evidence" value="ECO:0007669"/>
    <property type="project" value="UniProtKB-KW"/>
</dbReference>
<feature type="domain" description="Nuclear transport factor 2" evidence="1">
    <location>
        <begin position="57"/>
        <end position="153"/>
    </location>
</feature>
<protein>
    <submittedName>
        <fullName evidence="2">Ketosteroid isomerase family protein</fullName>
    </submittedName>
</protein>
<reference evidence="2" key="1">
    <citation type="submission" date="2021-05" db="EMBL/GenBank/DDBJ databases">
        <authorList>
            <person name="Pietrasiak N."/>
            <person name="Ward R."/>
            <person name="Stajich J.E."/>
            <person name="Kurbessoian T."/>
        </authorList>
    </citation>
    <scope>NUCLEOTIDE SEQUENCE</scope>
    <source>
        <strain evidence="2">GSE-TBD4-15B</strain>
    </source>
</reference>
<dbReference type="SUPFAM" id="SSF54427">
    <property type="entry name" value="NTF2-like"/>
    <property type="match status" value="1"/>
</dbReference>
<dbReference type="EMBL" id="JAHHHV010000064">
    <property type="protein sequence ID" value="MBW4465815.1"/>
    <property type="molecule type" value="Genomic_DNA"/>
</dbReference>
<dbReference type="Proteomes" id="UP000707356">
    <property type="component" value="Unassembled WGS sequence"/>
</dbReference>
<evidence type="ECO:0000313" key="2">
    <source>
        <dbReference type="EMBL" id="MBW4465815.1"/>
    </source>
</evidence>
<reference evidence="2" key="2">
    <citation type="journal article" date="2022" name="Microbiol. Resour. Announc.">
        <title>Metagenome Sequencing to Explore Phylogenomics of Terrestrial Cyanobacteria.</title>
        <authorList>
            <person name="Ward R.D."/>
            <person name="Stajich J.E."/>
            <person name="Johansen J.R."/>
            <person name="Huntemann M."/>
            <person name="Clum A."/>
            <person name="Foster B."/>
            <person name="Foster B."/>
            <person name="Roux S."/>
            <person name="Palaniappan K."/>
            <person name="Varghese N."/>
            <person name="Mukherjee S."/>
            <person name="Reddy T.B.K."/>
            <person name="Daum C."/>
            <person name="Copeland A."/>
            <person name="Chen I.A."/>
            <person name="Ivanova N.N."/>
            <person name="Kyrpides N.C."/>
            <person name="Shapiro N."/>
            <person name="Eloe-Fadrosh E.A."/>
            <person name="Pietrasiak N."/>
        </authorList>
    </citation>
    <scope>NUCLEOTIDE SEQUENCE</scope>
    <source>
        <strain evidence="2">GSE-TBD4-15B</strain>
    </source>
</reference>
<evidence type="ECO:0000259" key="1">
    <source>
        <dbReference type="Pfam" id="PF02136"/>
    </source>
</evidence>
<sequence length="175" mass="18987">MKADIQSTSAHPTFPTSAHLLADPLAHSAYNQPSAYSQLTQRELAESHQSKAAKQQILAYFAALNTGDFLASAELFAEDGQLLPPFESAIVGQAAIAEYLKAEAKGMQAVVQSVDAQPLSETTQMMTQIQVIGQVQAPLFVVNVGWLFVVNERSEIVSLKIKLLAALKDLLHLKR</sequence>
<dbReference type="Pfam" id="PF02136">
    <property type="entry name" value="NTF2"/>
    <property type="match status" value="1"/>
</dbReference>
<proteinExistence type="predicted"/>
<name>A0A951PB80_9CYAN</name>
<dbReference type="InterPro" id="IPR032710">
    <property type="entry name" value="NTF2-like_dom_sf"/>
</dbReference>
<dbReference type="InterPro" id="IPR002075">
    <property type="entry name" value="NTF2_dom"/>
</dbReference>
<keyword evidence="2" id="KW-0413">Isomerase</keyword>